<dbReference type="EMBL" id="FOCG01000001">
    <property type="protein sequence ID" value="SEM54906.1"/>
    <property type="molecule type" value="Genomic_DNA"/>
</dbReference>
<name>A0A1H7Z9A4_9FIRM</name>
<keyword evidence="1" id="KW-0812">Transmembrane</keyword>
<accession>A0A1H7Z9A4</accession>
<dbReference type="AlphaFoldDB" id="A0A1H7Z9A4"/>
<sequence>MKNLKQKISSNFIIIVILAVLAVFASTMALLNLQHAENKLKQTSHKEILISLNNQAAAPITWEDLCSIEADEFLAVQKSNGKPPVERTFKGTALINVLDLKGVSINDSAQVALSSIDGYTVTFSADEVKDKHNIWLAWEMDGSALDENSGPYMVVVRKDPFSQRWAKQLCEIIVK</sequence>
<evidence type="ECO:0000313" key="3">
    <source>
        <dbReference type="EMBL" id="SEM54906.1"/>
    </source>
</evidence>
<organism evidence="3 4">
    <name type="scientific">Hydrogenoanaerobacterium saccharovorans</name>
    <dbReference type="NCBI Taxonomy" id="474960"/>
    <lineage>
        <taxon>Bacteria</taxon>
        <taxon>Bacillati</taxon>
        <taxon>Bacillota</taxon>
        <taxon>Clostridia</taxon>
        <taxon>Eubacteriales</taxon>
        <taxon>Oscillospiraceae</taxon>
        <taxon>Hydrogenoanaerobacterium</taxon>
    </lineage>
</organism>
<dbReference type="SUPFAM" id="SSF56524">
    <property type="entry name" value="Oxidoreductase molybdopterin-binding domain"/>
    <property type="match status" value="1"/>
</dbReference>
<dbReference type="Proteomes" id="UP000199158">
    <property type="component" value="Unassembled WGS sequence"/>
</dbReference>
<reference evidence="3 4" key="1">
    <citation type="submission" date="2016-10" db="EMBL/GenBank/DDBJ databases">
        <authorList>
            <person name="de Groot N.N."/>
        </authorList>
    </citation>
    <scope>NUCLEOTIDE SEQUENCE [LARGE SCALE GENOMIC DNA]</scope>
    <source>
        <strain evidence="3 4">CGMCC 1.5070</strain>
    </source>
</reference>
<dbReference type="InterPro" id="IPR036374">
    <property type="entry name" value="OxRdtase_Mopterin-bd_sf"/>
</dbReference>
<keyword evidence="1" id="KW-0472">Membrane</keyword>
<keyword evidence="4" id="KW-1185">Reference proteome</keyword>
<keyword evidence="1" id="KW-1133">Transmembrane helix</keyword>
<feature type="domain" description="Oxidoreductase molybdopterin-binding" evidence="2">
    <location>
        <begin position="87"/>
        <end position="174"/>
    </location>
</feature>
<gene>
    <name evidence="3" type="ORF">SAMN05216180_0518</name>
</gene>
<dbReference type="Gene3D" id="3.90.420.10">
    <property type="entry name" value="Oxidoreductase, molybdopterin-binding domain"/>
    <property type="match status" value="1"/>
</dbReference>
<feature type="transmembrane region" description="Helical" evidence="1">
    <location>
        <begin position="12"/>
        <end position="33"/>
    </location>
</feature>
<dbReference type="Pfam" id="PF00174">
    <property type="entry name" value="Oxidored_molyb"/>
    <property type="match status" value="1"/>
</dbReference>
<evidence type="ECO:0000313" key="4">
    <source>
        <dbReference type="Proteomes" id="UP000199158"/>
    </source>
</evidence>
<evidence type="ECO:0000259" key="2">
    <source>
        <dbReference type="Pfam" id="PF00174"/>
    </source>
</evidence>
<evidence type="ECO:0000256" key="1">
    <source>
        <dbReference type="SAM" id="Phobius"/>
    </source>
</evidence>
<dbReference type="STRING" id="474960.SAMN05216180_0518"/>
<proteinExistence type="predicted"/>
<dbReference type="RefSeq" id="WP_092751332.1">
    <property type="nucleotide sequence ID" value="NZ_FOCG01000001.1"/>
</dbReference>
<protein>
    <submittedName>
        <fullName evidence="3">Oxidoreductase molybdopterin binding domain-containing protein</fullName>
    </submittedName>
</protein>
<dbReference type="InterPro" id="IPR000572">
    <property type="entry name" value="OxRdtase_Mopterin-bd_dom"/>
</dbReference>